<accession>A0ABP6F749</accession>
<dbReference type="RefSeq" id="WP_346152845.1">
    <property type="nucleotide sequence ID" value="NZ_BAAATE010000026.1"/>
</dbReference>
<evidence type="ECO:0000313" key="2">
    <source>
        <dbReference type="EMBL" id="GAA2685390.1"/>
    </source>
</evidence>
<protein>
    <recommendedName>
        <fullName evidence="1">GATA-type domain-containing protein</fullName>
    </recommendedName>
</protein>
<reference evidence="3" key="1">
    <citation type="journal article" date="2019" name="Int. J. Syst. Evol. Microbiol.">
        <title>The Global Catalogue of Microorganisms (GCM) 10K type strain sequencing project: providing services to taxonomists for standard genome sequencing and annotation.</title>
        <authorList>
            <consortium name="The Broad Institute Genomics Platform"/>
            <consortium name="The Broad Institute Genome Sequencing Center for Infectious Disease"/>
            <person name="Wu L."/>
            <person name="Ma J."/>
        </authorList>
    </citation>
    <scope>NUCLEOTIDE SEQUENCE [LARGE SCALE GENOMIC DNA]</scope>
    <source>
        <strain evidence="3">JCM 6835</strain>
    </source>
</reference>
<dbReference type="EMBL" id="BAAATE010000026">
    <property type="protein sequence ID" value="GAA2685390.1"/>
    <property type="molecule type" value="Genomic_DNA"/>
</dbReference>
<evidence type="ECO:0000313" key="3">
    <source>
        <dbReference type="Proteomes" id="UP001501666"/>
    </source>
</evidence>
<dbReference type="PROSITE" id="PS50114">
    <property type="entry name" value="GATA_ZN_FINGER_2"/>
    <property type="match status" value="1"/>
</dbReference>
<evidence type="ECO:0000259" key="1">
    <source>
        <dbReference type="PROSITE" id="PS50114"/>
    </source>
</evidence>
<organism evidence="2 3">
    <name type="scientific">Nonomuraea recticatena</name>
    <dbReference type="NCBI Taxonomy" id="46178"/>
    <lineage>
        <taxon>Bacteria</taxon>
        <taxon>Bacillati</taxon>
        <taxon>Actinomycetota</taxon>
        <taxon>Actinomycetes</taxon>
        <taxon>Streptosporangiales</taxon>
        <taxon>Streptosporangiaceae</taxon>
        <taxon>Nonomuraea</taxon>
    </lineage>
</organism>
<dbReference type="InterPro" id="IPR000679">
    <property type="entry name" value="Znf_GATA"/>
</dbReference>
<sequence>MHDPSTSALPGMPQPDPLPASEWSGWRVAAVSASGRRRLAGVLLPPAKAGGMPRLHSDHGGVVPLDPARWLIEPEVGLEERRKSRRLIHCPAGRLIYRYGDLPVAQLATMTMLRRTRRRPADGQQPIASYMIYRGYAPLYSVADSVELPPLPPSRQAARDLTRTCARCGAKSDRPWEKGRDGQRYCGDCFEPAAEAWWRQQCAVGREAAQAWARDVLADPATLLVYAPGEYPRVRLRAETLDGQVVVDVHLWRGFNEQRAADRLKWWPEQERDRYTDPADAVDLVRRLDGHRLVAAYAPLGVRHVMNGVDDFDPHVAEGDQFRNRWDAWKAEHPGGLFRHSTRVKHQQLPYDPDELIGFMRAGLVEMAESAADPGDAAGGHR</sequence>
<name>A0ABP6F749_9ACTN</name>
<proteinExistence type="predicted"/>
<feature type="domain" description="GATA-type" evidence="1">
    <location>
        <begin position="159"/>
        <end position="189"/>
    </location>
</feature>
<comment type="caution">
    <text evidence="2">The sequence shown here is derived from an EMBL/GenBank/DDBJ whole genome shotgun (WGS) entry which is preliminary data.</text>
</comment>
<gene>
    <name evidence="2" type="ORF">GCM10010412_072360</name>
</gene>
<keyword evidence="3" id="KW-1185">Reference proteome</keyword>
<dbReference type="Proteomes" id="UP001501666">
    <property type="component" value="Unassembled WGS sequence"/>
</dbReference>